<dbReference type="Gene3D" id="1.50.10.150">
    <property type="entry name" value="Voltage-dependent anion channel"/>
    <property type="match status" value="1"/>
</dbReference>
<dbReference type="EMBL" id="CP017557">
    <property type="protein sequence ID" value="AOW05896.1"/>
    <property type="molecule type" value="Genomic_DNA"/>
</dbReference>
<dbReference type="Pfam" id="PF03595">
    <property type="entry name" value="SLAC1"/>
    <property type="match status" value="1"/>
</dbReference>
<dbReference type="VEuPathDB" id="FungiDB:YALI0_E24167g"/>
<feature type="transmembrane region" description="Helical" evidence="9">
    <location>
        <begin position="162"/>
        <end position="183"/>
    </location>
</feature>
<organism evidence="10 11">
    <name type="scientific">Yarrowia lipolytica</name>
    <name type="common">Candida lipolytica</name>
    <dbReference type="NCBI Taxonomy" id="4952"/>
    <lineage>
        <taxon>Eukaryota</taxon>
        <taxon>Fungi</taxon>
        <taxon>Dikarya</taxon>
        <taxon>Ascomycota</taxon>
        <taxon>Saccharomycotina</taxon>
        <taxon>Dipodascomycetes</taxon>
        <taxon>Dipodascales</taxon>
        <taxon>Dipodascales incertae sedis</taxon>
        <taxon>Yarrowia</taxon>
    </lineage>
</organism>
<dbReference type="InterPro" id="IPR038665">
    <property type="entry name" value="Voltage-dep_anion_channel_sf"/>
</dbReference>
<comment type="similarity">
    <text evidence="2">Belongs to the tellurite-resistance/dicarboxylate transporter (TDT) family.</text>
</comment>
<evidence type="ECO:0000256" key="4">
    <source>
        <dbReference type="ARBA" id="ARBA00022475"/>
    </source>
</evidence>
<dbReference type="GO" id="GO:0000319">
    <property type="term" value="F:sulfite transmembrane transporter activity"/>
    <property type="evidence" value="ECO:0007669"/>
    <property type="project" value="TreeGrafter"/>
</dbReference>
<evidence type="ECO:0000256" key="9">
    <source>
        <dbReference type="SAM" id="Phobius"/>
    </source>
</evidence>
<feature type="transmembrane region" description="Helical" evidence="9">
    <location>
        <begin position="190"/>
        <end position="212"/>
    </location>
</feature>
<evidence type="ECO:0000313" key="11">
    <source>
        <dbReference type="Proteomes" id="UP000182444"/>
    </source>
</evidence>
<gene>
    <name evidence="10" type="ORF">YALI1_E28779g</name>
</gene>
<sequence length="428" mass="47372">MTTPQPRAMTDLEMAPAPTTSSQETQGKGSNHIASSPDATNDKSRPEMSYLMLRIKYFSPAWFASVMGVGVSGGILYTYPFHARWLEILGEVIWAISLGMLGVFSVLFCARFVLFPKQFMKMLKHPGQSTFLGCIPMAFCTTINMIHNIWGQDGWLACYILWWFNVVMSLATCWGVAVSMFYLHKRTATMLNATMILPIVSVVVCAATGTLFWDNVPHHLQGLQLVVCIMLWANGQCLAFGFVTVYLWRLLSIGMVPPALVISNFLPVGPLGQGSFGILLMSSAAQKYLLRQFPNDALDAEVMGQLTNTASRVVFTQFYEFLGIFIALFLQGFAFFWLFVAFTCLAYTPPKQFAIGWWGLTFPLGTFALGTARMGVELDSLAFRIISGISGVMVCLFTLICVLGSIRDGIIGNKIFLASQDETDPLEQ</sequence>
<keyword evidence="5 9" id="KW-0812">Transmembrane</keyword>
<evidence type="ECO:0000256" key="7">
    <source>
        <dbReference type="ARBA" id="ARBA00023136"/>
    </source>
</evidence>
<feature type="compositionally biased region" description="Polar residues" evidence="8">
    <location>
        <begin position="18"/>
        <end position="39"/>
    </location>
</feature>
<dbReference type="RefSeq" id="XP_504340.3">
    <property type="nucleotide sequence ID" value="XM_504340.3"/>
</dbReference>
<dbReference type="InterPro" id="IPR051629">
    <property type="entry name" value="Sulfite_efflux_TDT"/>
</dbReference>
<keyword evidence="3" id="KW-0813">Transport</keyword>
<dbReference type="PANTHER" id="PTHR31686:SF1">
    <property type="entry name" value="SULFITE EFFLUX PUMP SSU1"/>
    <property type="match status" value="1"/>
</dbReference>
<feature type="region of interest" description="Disordered" evidence="8">
    <location>
        <begin position="1"/>
        <end position="43"/>
    </location>
</feature>
<feature type="transmembrane region" description="Helical" evidence="9">
    <location>
        <begin position="224"/>
        <end position="248"/>
    </location>
</feature>
<evidence type="ECO:0000256" key="6">
    <source>
        <dbReference type="ARBA" id="ARBA00022989"/>
    </source>
</evidence>
<proteinExistence type="inferred from homology"/>
<feature type="transmembrane region" description="Helical" evidence="9">
    <location>
        <begin position="92"/>
        <end position="110"/>
    </location>
</feature>
<evidence type="ECO:0000256" key="1">
    <source>
        <dbReference type="ARBA" id="ARBA00004651"/>
    </source>
</evidence>
<name>A0A1H6Q240_YARLL</name>
<dbReference type="KEGG" id="yli:2912540"/>
<dbReference type="GO" id="GO:0005886">
    <property type="term" value="C:plasma membrane"/>
    <property type="evidence" value="ECO:0007669"/>
    <property type="project" value="UniProtKB-SubCell"/>
</dbReference>
<evidence type="ECO:0000256" key="2">
    <source>
        <dbReference type="ARBA" id="ARBA00008566"/>
    </source>
</evidence>
<evidence type="ECO:0000313" key="10">
    <source>
        <dbReference type="EMBL" id="AOW05896.1"/>
    </source>
</evidence>
<dbReference type="PANTHER" id="PTHR31686">
    <property type="match status" value="1"/>
</dbReference>
<evidence type="ECO:0000256" key="5">
    <source>
        <dbReference type="ARBA" id="ARBA00022692"/>
    </source>
</evidence>
<feature type="transmembrane region" description="Helical" evidence="9">
    <location>
        <begin position="321"/>
        <end position="348"/>
    </location>
</feature>
<dbReference type="InterPro" id="IPR004695">
    <property type="entry name" value="SLAC1/Mae1/Ssu1/TehA"/>
</dbReference>
<dbReference type="AlphaFoldDB" id="A0A1H6Q240"/>
<dbReference type="Proteomes" id="UP000182444">
    <property type="component" value="Chromosome 1E"/>
</dbReference>
<feature type="transmembrane region" description="Helical" evidence="9">
    <location>
        <begin position="57"/>
        <end position="80"/>
    </location>
</feature>
<evidence type="ECO:0008006" key="12">
    <source>
        <dbReference type="Google" id="ProtNLM"/>
    </source>
</evidence>
<feature type="transmembrane region" description="Helical" evidence="9">
    <location>
        <begin position="131"/>
        <end position="150"/>
    </location>
</feature>
<dbReference type="GeneID" id="2912540"/>
<keyword evidence="4" id="KW-1003">Cell membrane</keyword>
<feature type="transmembrane region" description="Helical" evidence="9">
    <location>
        <begin position="355"/>
        <end position="375"/>
    </location>
</feature>
<protein>
    <recommendedName>
        <fullName evidence="12">Sulfite efflux pump SSU1</fullName>
    </recommendedName>
</protein>
<dbReference type="eggNOG" id="ENOG502QT02">
    <property type="taxonomic scope" value="Eukaryota"/>
</dbReference>
<keyword evidence="6 9" id="KW-1133">Transmembrane helix</keyword>
<evidence type="ECO:0000256" key="3">
    <source>
        <dbReference type="ARBA" id="ARBA00022448"/>
    </source>
</evidence>
<comment type="subcellular location">
    <subcellularLocation>
        <location evidence="1">Cell membrane</location>
        <topology evidence="1">Multi-pass membrane protein</topology>
    </subcellularLocation>
</comment>
<evidence type="ECO:0000256" key="8">
    <source>
        <dbReference type="SAM" id="MobiDB-lite"/>
    </source>
</evidence>
<accession>A0A1H6Q240</accession>
<keyword evidence="7 9" id="KW-0472">Membrane</keyword>
<dbReference type="CDD" id="cd09318">
    <property type="entry name" value="TDT_SSU1"/>
    <property type="match status" value="1"/>
</dbReference>
<feature type="transmembrane region" description="Helical" evidence="9">
    <location>
        <begin position="381"/>
        <end position="406"/>
    </location>
</feature>
<feature type="transmembrane region" description="Helical" evidence="9">
    <location>
        <begin position="260"/>
        <end position="281"/>
    </location>
</feature>
<reference evidence="10 11" key="1">
    <citation type="journal article" date="2016" name="PLoS ONE">
        <title>Sequence Assembly of Yarrowia lipolytica Strain W29/CLIB89 Shows Transposable Element Diversity.</title>
        <authorList>
            <person name="Magnan C."/>
            <person name="Yu J."/>
            <person name="Chang I."/>
            <person name="Jahn E."/>
            <person name="Kanomata Y."/>
            <person name="Wu J."/>
            <person name="Zeller M."/>
            <person name="Oakes M."/>
            <person name="Baldi P."/>
            <person name="Sandmeyer S."/>
        </authorList>
    </citation>
    <scope>NUCLEOTIDE SEQUENCE [LARGE SCALE GENOMIC DNA]</scope>
    <source>
        <strain evidence="11">CLIB89(W29)</strain>
    </source>
</reference>
<dbReference type="VEuPathDB" id="FungiDB:YALI1_E28779g"/>